<evidence type="ECO:0000313" key="2">
    <source>
        <dbReference type="EMBL" id="GBN20916.1"/>
    </source>
</evidence>
<dbReference type="AlphaFoldDB" id="A0A4Y2M5G9"/>
<keyword evidence="1" id="KW-1133">Transmembrane helix</keyword>
<dbReference type="OrthoDB" id="6420109at2759"/>
<accession>A0A4Y2M5G9</accession>
<feature type="transmembrane region" description="Helical" evidence="1">
    <location>
        <begin position="92"/>
        <end position="116"/>
    </location>
</feature>
<evidence type="ECO:0000313" key="3">
    <source>
        <dbReference type="Proteomes" id="UP000499080"/>
    </source>
</evidence>
<evidence type="ECO:0008006" key="4">
    <source>
        <dbReference type="Google" id="ProtNLM"/>
    </source>
</evidence>
<comment type="caution">
    <text evidence="2">The sequence shown here is derived from an EMBL/GenBank/DDBJ whole genome shotgun (WGS) entry which is preliminary data.</text>
</comment>
<proteinExistence type="predicted"/>
<name>A0A4Y2M5G9_ARAVE</name>
<evidence type="ECO:0000256" key="1">
    <source>
        <dbReference type="SAM" id="Phobius"/>
    </source>
</evidence>
<keyword evidence="1" id="KW-0472">Membrane</keyword>
<keyword evidence="1" id="KW-0812">Transmembrane</keyword>
<dbReference type="Proteomes" id="UP000499080">
    <property type="component" value="Unassembled WGS sequence"/>
</dbReference>
<feature type="transmembrane region" description="Helical" evidence="1">
    <location>
        <begin position="159"/>
        <end position="180"/>
    </location>
</feature>
<protein>
    <recommendedName>
        <fullName evidence="4">Gustatory receptor</fullName>
    </recommendedName>
</protein>
<organism evidence="2 3">
    <name type="scientific">Araneus ventricosus</name>
    <name type="common">Orbweaver spider</name>
    <name type="synonym">Epeira ventricosa</name>
    <dbReference type="NCBI Taxonomy" id="182803"/>
    <lineage>
        <taxon>Eukaryota</taxon>
        <taxon>Metazoa</taxon>
        <taxon>Ecdysozoa</taxon>
        <taxon>Arthropoda</taxon>
        <taxon>Chelicerata</taxon>
        <taxon>Arachnida</taxon>
        <taxon>Araneae</taxon>
        <taxon>Araneomorphae</taxon>
        <taxon>Entelegynae</taxon>
        <taxon>Araneoidea</taxon>
        <taxon>Araneidae</taxon>
        <taxon>Araneus</taxon>
    </lineage>
</organism>
<sequence>MLPMNSFMAFYTILCSQLRQCLRHITKHMTVAPDPDYEKIIGEYVFIRTFASEIENELSVFVFTASLYNACTMYFGMAVITRSAEFIDTIHIFAVWCVFIASSVAYMGLAVSGSLVHEAATDLWLKAHEILSRKQEVNRIQQRFLSIVEKNLHFTVWKILPITRSFILGTIGTVFSYCLLLDNIASPQGVTNLGNTSAM</sequence>
<gene>
    <name evidence="2" type="ORF">AVEN_77100_1</name>
</gene>
<keyword evidence="3" id="KW-1185">Reference proteome</keyword>
<dbReference type="EMBL" id="BGPR01006673">
    <property type="protein sequence ID" value="GBN20916.1"/>
    <property type="molecule type" value="Genomic_DNA"/>
</dbReference>
<reference evidence="2 3" key="1">
    <citation type="journal article" date="2019" name="Sci. Rep.">
        <title>Orb-weaving spider Araneus ventricosus genome elucidates the spidroin gene catalogue.</title>
        <authorList>
            <person name="Kono N."/>
            <person name="Nakamura H."/>
            <person name="Ohtoshi R."/>
            <person name="Moran D.A.P."/>
            <person name="Shinohara A."/>
            <person name="Yoshida Y."/>
            <person name="Fujiwara M."/>
            <person name="Mori M."/>
            <person name="Tomita M."/>
            <person name="Arakawa K."/>
        </authorList>
    </citation>
    <scope>NUCLEOTIDE SEQUENCE [LARGE SCALE GENOMIC DNA]</scope>
</reference>
<feature type="transmembrane region" description="Helical" evidence="1">
    <location>
        <begin position="58"/>
        <end position="80"/>
    </location>
</feature>